<evidence type="ECO:0000256" key="2">
    <source>
        <dbReference type="ARBA" id="ARBA00022900"/>
    </source>
</evidence>
<evidence type="ECO:0000256" key="1">
    <source>
        <dbReference type="ARBA" id="ARBA00022690"/>
    </source>
</evidence>
<keyword evidence="1" id="KW-0646">Protease inhibitor</keyword>
<feature type="region of interest" description="Disordered" evidence="4">
    <location>
        <begin position="1"/>
        <end position="35"/>
    </location>
</feature>
<accession>A0A8C4WYB1</accession>
<dbReference type="PRINTS" id="PR00759">
    <property type="entry name" value="BASICPTASE"/>
</dbReference>
<dbReference type="InterPro" id="IPR050098">
    <property type="entry name" value="TFPI/VKTCI-like"/>
</dbReference>
<dbReference type="Ensembl" id="ENSEBUT00000019783.1">
    <property type="protein sequence ID" value="ENSEBUP00000019206.1"/>
    <property type="gene ID" value="ENSEBUG00000011952.1"/>
</dbReference>
<evidence type="ECO:0000313" key="6">
    <source>
        <dbReference type="Ensembl" id="ENSEBUP00000019206.1"/>
    </source>
</evidence>
<dbReference type="GO" id="GO:0004867">
    <property type="term" value="F:serine-type endopeptidase inhibitor activity"/>
    <property type="evidence" value="ECO:0007669"/>
    <property type="project" value="UniProtKB-KW"/>
</dbReference>
<dbReference type="FunFam" id="4.10.410.10:FF:000020">
    <property type="entry name" value="Collagen, type VI, alpha 3"/>
    <property type="match status" value="1"/>
</dbReference>
<dbReference type="PROSITE" id="PS00280">
    <property type="entry name" value="BPTI_KUNITZ_1"/>
    <property type="match status" value="1"/>
</dbReference>
<reference evidence="6" key="2">
    <citation type="submission" date="2025-09" db="UniProtKB">
        <authorList>
            <consortium name="Ensembl"/>
        </authorList>
    </citation>
    <scope>IDENTIFICATION</scope>
</reference>
<dbReference type="GeneTree" id="ENSGT00960000190128"/>
<dbReference type="InterPro" id="IPR002223">
    <property type="entry name" value="Kunitz_BPTI"/>
</dbReference>
<dbReference type="Gene3D" id="4.10.410.10">
    <property type="entry name" value="Pancreatic trypsin inhibitor Kunitz domain"/>
    <property type="match status" value="1"/>
</dbReference>
<dbReference type="Proteomes" id="UP000694388">
    <property type="component" value="Unplaced"/>
</dbReference>
<evidence type="ECO:0000313" key="7">
    <source>
        <dbReference type="Proteomes" id="UP000694388"/>
    </source>
</evidence>
<feature type="domain" description="BPTI/Kunitz inhibitor" evidence="5">
    <location>
        <begin position="41"/>
        <end position="91"/>
    </location>
</feature>
<keyword evidence="3" id="KW-1015">Disulfide bond</keyword>
<dbReference type="PANTHER" id="PTHR10083">
    <property type="entry name" value="KUNITZ-TYPE PROTEASE INHIBITOR-RELATED"/>
    <property type="match status" value="1"/>
</dbReference>
<protein>
    <recommendedName>
        <fullName evidence="5">BPTI/Kunitz inhibitor domain-containing protein</fullName>
    </recommendedName>
</protein>
<dbReference type="PANTHER" id="PTHR10083:SF328">
    <property type="entry name" value="TISSUE FACTOR PATHWAY INHIBITOR"/>
    <property type="match status" value="1"/>
</dbReference>
<dbReference type="Pfam" id="PF00014">
    <property type="entry name" value="Kunitz_BPTI"/>
    <property type="match status" value="1"/>
</dbReference>
<organism evidence="6 7">
    <name type="scientific">Eptatretus burgeri</name>
    <name type="common">Inshore hagfish</name>
    <dbReference type="NCBI Taxonomy" id="7764"/>
    <lineage>
        <taxon>Eukaryota</taxon>
        <taxon>Metazoa</taxon>
        <taxon>Chordata</taxon>
        <taxon>Craniata</taxon>
        <taxon>Vertebrata</taxon>
        <taxon>Cyclostomata</taxon>
        <taxon>Myxini</taxon>
        <taxon>Myxiniformes</taxon>
        <taxon>Myxinidae</taxon>
        <taxon>Eptatretinae</taxon>
        <taxon>Eptatretus</taxon>
    </lineage>
</organism>
<evidence type="ECO:0000256" key="3">
    <source>
        <dbReference type="ARBA" id="ARBA00023157"/>
    </source>
</evidence>
<dbReference type="OMA" id="AGPCENY"/>
<dbReference type="SUPFAM" id="SSF57362">
    <property type="entry name" value="BPTI-like"/>
    <property type="match status" value="1"/>
</dbReference>
<proteinExistence type="predicted"/>
<dbReference type="PROSITE" id="PS50279">
    <property type="entry name" value="BPTI_KUNITZ_2"/>
    <property type="match status" value="1"/>
</dbReference>
<dbReference type="SMART" id="SM00131">
    <property type="entry name" value="KU"/>
    <property type="match status" value="1"/>
</dbReference>
<dbReference type="AlphaFoldDB" id="A0A8C4WYB1"/>
<dbReference type="GO" id="GO:0005615">
    <property type="term" value="C:extracellular space"/>
    <property type="evidence" value="ECO:0007669"/>
    <property type="project" value="TreeGrafter"/>
</dbReference>
<reference evidence="6" key="1">
    <citation type="submission" date="2025-08" db="UniProtKB">
        <authorList>
            <consortium name="Ensembl"/>
        </authorList>
    </citation>
    <scope>IDENTIFICATION</scope>
</reference>
<evidence type="ECO:0000256" key="4">
    <source>
        <dbReference type="SAM" id="MobiDB-lite"/>
    </source>
</evidence>
<feature type="compositionally biased region" description="Pro residues" evidence="4">
    <location>
        <begin position="18"/>
        <end position="30"/>
    </location>
</feature>
<name>A0A8C4WYB1_EPTBU</name>
<dbReference type="InterPro" id="IPR036880">
    <property type="entry name" value="Kunitz_BPTI_sf"/>
</dbReference>
<dbReference type="InterPro" id="IPR020901">
    <property type="entry name" value="Prtase_inh_Kunz-CS"/>
</dbReference>
<keyword evidence="7" id="KW-1185">Reference proteome</keyword>
<sequence>MGVPGVAGPRGADGTPGPLGPSGPQGPPGPEGIQGQKVTRCFLPLDAGPCENYVLQWYYQTTLSTCRPFVYGGCGGNNNRFESSEACQTFFGLIHKELDVCITY</sequence>
<keyword evidence="2" id="KW-0722">Serine protease inhibitor</keyword>
<evidence type="ECO:0000259" key="5">
    <source>
        <dbReference type="PROSITE" id="PS50279"/>
    </source>
</evidence>